<gene>
    <name evidence="1" type="ORF">A2774_00320</name>
</gene>
<dbReference type="EMBL" id="MFZG01000015">
    <property type="protein sequence ID" value="OGK16927.1"/>
    <property type="molecule type" value="Genomic_DNA"/>
</dbReference>
<dbReference type="AlphaFoldDB" id="A0A1F7GDH6"/>
<dbReference type="InterPro" id="IPR045660">
    <property type="entry name" value="DUF6390"/>
</dbReference>
<sequence length="261" mass="30182">MDTSGLLLCARYSSAPNFFGYCGPPKNSTLIDHLREEIGDDEVENILSQFDTLYLNLKLIAFENKIEDPFDKKVVEAYWIGNKLLNNIKNGKYVSLLREKFELEDYIGRDMFERLKFKFLANQTLPHHSFHVFNIFKRTGNVFSNQTIETMDSCRVGYGQVISLGEKQRSPLRSSSFEGQAKIKSILVKAKKLAIINQRLTITKPEFQQLKIDYKGKSFIKNLKIGARVSYHWGFVCDVLTENQATNLEFYTQKAINFYNL</sequence>
<evidence type="ECO:0000313" key="1">
    <source>
        <dbReference type="EMBL" id="OGK16927.1"/>
    </source>
</evidence>
<comment type="caution">
    <text evidence="1">The sequence shown here is derived from an EMBL/GenBank/DDBJ whole genome shotgun (WGS) entry which is preliminary data.</text>
</comment>
<dbReference type="Pfam" id="PF19927">
    <property type="entry name" value="DUF6390"/>
    <property type="match status" value="1"/>
</dbReference>
<name>A0A1F7GDH6_9BACT</name>
<evidence type="ECO:0000313" key="2">
    <source>
        <dbReference type="Proteomes" id="UP000177208"/>
    </source>
</evidence>
<proteinExistence type="predicted"/>
<reference evidence="1 2" key="1">
    <citation type="journal article" date="2016" name="Nat. Commun.">
        <title>Thousands of microbial genomes shed light on interconnected biogeochemical processes in an aquifer system.</title>
        <authorList>
            <person name="Anantharaman K."/>
            <person name="Brown C.T."/>
            <person name="Hug L.A."/>
            <person name="Sharon I."/>
            <person name="Castelle C.J."/>
            <person name="Probst A.J."/>
            <person name="Thomas B.C."/>
            <person name="Singh A."/>
            <person name="Wilkins M.J."/>
            <person name="Karaoz U."/>
            <person name="Brodie E.L."/>
            <person name="Williams K.H."/>
            <person name="Hubbard S.S."/>
            <person name="Banfield J.F."/>
        </authorList>
    </citation>
    <scope>NUCLEOTIDE SEQUENCE [LARGE SCALE GENOMIC DNA]</scope>
</reference>
<dbReference type="Proteomes" id="UP000177208">
    <property type="component" value="Unassembled WGS sequence"/>
</dbReference>
<organism evidence="1 2">
    <name type="scientific">Candidatus Roizmanbacteria bacterium RIFCSPHIGHO2_01_FULL_39_12c</name>
    <dbReference type="NCBI Taxonomy" id="1802031"/>
    <lineage>
        <taxon>Bacteria</taxon>
        <taxon>Candidatus Roizmaniibacteriota</taxon>
    </lineage>
</organism>
<protein>
    <submittedName>
        <fullName evidence="1">Uncharacterized protein</fullName>
    </submittedName>
</protein>
<accession>A0A1F7GDH6</accession>